<feature type="region of interest" description="Disordered" evidence="1">
    <location>
        <begin position="71"/>
        <end position="96"/>
    </location>
</feature>
<gene>
    <name evidence="2" type="ORF">GGX14DRAFT_392249</name>
</gene>
<name>A0AAD6VKR5_9AGAR</name>
<reference evidence="2" key="1">
    <citation type="submission" date="2023-03" db="EMBL/GenBank/DDBJ databases">
        <title>Massive genome expansion in bonnet fungi (Mycena s.s.) driven by repeated elements and novel gene families across ecological guilds.</title>
        <authorList>
            <consortium name="Lawrence Berkeley National Laboratory"/>
            <person name="Harder C.B."/>
            <person name="Miyauchi S."/>
            <person name="Viragh M."/>
            <person name="Kuo A."/>
            <person name="Thoen E."/>
            <person name="Andreopoulos B."/>
            <person name="Lu D."/>
            <person name="Skrede I."/>
            <person name="Drula E."/>
            <person name="Henrissat B."/>
            <person name="Morin E."/>
            <person name="Kohler A."/>
            <person name="Barry K."/>
            <person name="LaButti K."/>
            <person name="Morin E."/>
            <person name="Salamov A."/>
            <person name="Lipzen A."/>
            <person name="Mereny Z."/>
            <person name="Hegedus B."/>
            <person name="Baldrian P."/>
            <person name="Stursova M."/>
            <person name="Weitz H."/>
            <person name="Taylor A."/>
            <person name="Grigoriev I.V."/>
            <person name="Nagy L.G."/>
            <person name="Martin F."/>
            <person name="Kauserud H."/>
        </authorList>
    </citation>
    <scope>NUCLEOTIDE SEQUENCE</scope>
    <source>
        <strain evidence="2">9144</strain>
    </source>
</reference>
<evidence type="ECO:0000256" key="1">
    <source>
        <dbReference type="SAM" id="MobiDB-lite"/>
    </source>
</evidence>
<keyword evidence="3" id="KW-1185">Reference proteome</keyword>
<accession>A0AAD6VKR5</accession>
<evidence type="ECO:0000313" key="2">
    <source>
        <dbReference type="EMBL" id="KAJ7214981.1"/>
    </source>
</evidence>
<proteinExistence type="predicted"/>
<evidence type="ECO:0000313" key="3">
    <source>
        <dbReference type="Proteomes" id="UP001219525"/>
    </source>
</evidence>
<protein>
    <submittedName>
        <fullName evidence="2">Uncharacterized protein</fullName>
    </submittedName>
</protein>
<sequence>MPTTGNNLRLSRLKFHGDPRRTQSTTQVQSQGGIICMVHGEGRPCAAGLIPKLGCAGGLLACTMRGVEHVGDRAEGRRRDSHDGGAGRLQLRVSPVVGSSMAQMEARGAHI</sequence>
<feature type="compositionally biased region" description="Basic and acidic residues" evidence="1">
    <location>
        <begin position="71"/>
        <end position="85"/>
    </location>
</feature>
<comment type="caution">
    <text evidence="2">The sequence shown here is derived from an EMBL/GenBank/DDBJ whole genome shotgun (WGS) entry which is preliminary data.</text>
</comment>
<dbReference type="Proteomes" id="UP001219525">
    <property type="component" value="Unassembled WGS sequence"/>
</dbReference>
<organism evidence="2 3">
    <name type="scientific">Mycena pura</name>
    <dbReference type="NCBI Taxonomy" id="153505"/>
    <lineage>
        <taxon>Eukaryota</taxon>
        <taxon>Fungi</taxon>
        <taxon>Dikarya</taxon>
        <taxon>Basidiomycota</taxon>
        <taxon>Agaricomycotina</taxon>
        <taxon>Agaricomycetes</taxon>
        <taxon>Agaricomycetidae</taxon>
        <taxon>Agaricales</taxon>
        <taxon>Marasmiineae</taxon>
        <taxon>Mycenaceae</taxon>
        <taxon>Mycena</taxon>
    </lineage>
</organism>
<dbReference type="EMBL" id="JARJCW010000018">
    <property type="protein sequence ID" value="KAJ7214981.1"/>
    <property type="molecule type" value="Genomic_DNA"/>
</dbReference>
<dbReference type="AlphaFoldDB" id="A0AAD6VKR5"/>